<proteinExistence type="predicted"/>
<evidence type="ECO:0000313" key="2">
    <source>
        <dbReference type="EMBL" id="KAF2494102.1"/>
    </source>
</evidence>
<dbReference type="AlphaFoldDB" id="A0A6A6QPG2"/>
<protein>
    <recommendedName>
        <fullName evidence="4">Histone chaperone domain-containing protein</fullName>
    </recommendedName>
</protein>
<feature type="compositionally biased region" description="Basic and acidic residues" evidence="1">
    <location>
        <begin position="87"/>
        <end position="108"/>
    </location>
</feature>
<evidence type="ECO:0000256" key="1">
    <source>
        <dbReference type="SAM" id="MobiDB-lite"/>
    </source>
</evidence>
<feature type="region of interest" description="Disordered" evidence="1">
    <location>
        <begin position="1"/>
        <end position="133"/>
    </location>
</feature>
<sequence>MAPTDPHQGGSLSDMAVDGTKIPNDAGVQRLIPSVPRPDQQDPGNEFSHTNPASAVDNATDIPRGPRDQGETAEVITGTGDQLPSSVEKKNLDDAGMDPRAKGHDRYAKHAKQRNTFDLADDGIEDVPGLDRR</sequence>
<dbReference type="OrthoDB" id="5416172at2759"/>
<organism evidence="2 3">
    <name type="scientific">Lophium mytilinum</name>
    <dbReference type="NCBI Taxonomy" id="390894"/>
    <lineage>
        <taxon>Eukaryota</taxon>
        <taxon>Fungi</taxon>
        <taxon>Dikarya</taxon>
        <taxon>Ascomycota</taxon>
        <taxon>Pezizomycotina</taxon>
        <taxon>Dothideomycetes</taxon>
        <taxon>Pleosporomycetidae</taxon>
        <taxon>Mytilinidiales</taxon>
        <taxon>Mytilinidiaceae</taxon>
        <taxon>Lophium</taxon>
    </lineage>
</organism>
<accession>A0A6A6QPG2</accession>
<keyword evidence="3" id="KW-1185">Reference proteome</keyword>
<gene>
    <name evidence="2" type="ORF">BU16DRAFT_464305</name>
</gene>
<reference evidence="2" key="1">
    <citation type="journal article" date="2020" name="Stud. Mycol.">
        <title>101 Dothideomycetes genomes: a test case for predicting lifestyles and emergence of pathogens.</title>
        <authorList>
            <person name="Haridas S."/>
            <person name="Albert R."/>
            <person name="Binder M."/>
            <person name="Bloem J."/>
            <person name="Labutti K."/>
            <person name="Salamov A."/>
            <person name="Andreopoulos B."/>
            <person name="Baker S."/>
            <person name="Barry K."/>
            <person name="Bills G."/>
            <person name="Bluhm B."/>
            <person name="Cannon C."/>
            <person name="Castanera R."/>
            <person name="Culley D."/>
            <person name="Daum C."/>
            <person name="Ezra D."/>
            <person name="Gonzalez J."/>
            <person name="Henrissat B."/>
            <person name="Kuo A."/>
            <person name="Liang C."/>
            <person name="Lipzen A."/>
            <person name="Lutzoni F."/>
            <person name="Magnuson J."/>
            <person name="Mondo S."/>
            <person name="Nolan M."/>
            <person name="Ohm R."/>
            <person name="Pangilinan J."/>
            <person name="Park H.-J."/>
            <person name="Ramirez L."/>
            <person name="Alfaro M."/>
            <person name="Sun H."/>
            <person name="Tritt A."/>
            <person name="Yoshinaga Y."/>
            <person name="Zwiers L.-H."/>
            <person name="Turgeon B."/>
            <person name="Goodwin S."/>
            <person name="Spatafora J."/>
            <person name="Crous P."/>
            <person name="Grigoriev I."/>
        </authorList>
    </citation>
    <scope>NUCLEOTIDE SEQUENCE</scope>
    <source>
        <strain evidence="2">CBS 269.34</strain>
    </source>
</reference>
<evidence type="ECO:0008006" key="4">
    <source>
        <dbReference type="Google" id="ProtNLM"/>
    </source>
</evidence>
<name>A0A6A6QPG2_9PEZI</name>
<evidence type="ECO:0000313" key="3">
    <source>
        <dbReference type="Proteomes" id="UP000799750"/>
    </source>
</evidence>
<dbReference type="EMBL" id="MU004191">
    <property type="protein sequence ID" value="KAF2494102.1"/>
    <property type="molecule type" value="Genomic_DNA"/>
</dbReference>
<dbReference type="Proteomes" id="UP000799750">
    <property type="component" value="Unassembled WGS sequence"/>
</dbReference>